<name>A0A6A5VPP5_9PLEO</name>
<sequence length="635" mass="69252">MVVIARFLWSHNKSSKDQPDVERSVDPVQQREKSLPSRARSVKLLSNPRREQGHWVPTLSGIIKAGDENTFSSSIFNVLDGTIGELSLQDVYDAFANELRNRPVAERGAYTSEITKFLSSTKKVQRMHSVSVSPPRSPELHKRASRKSIDVFRQSVDLTELTRARSVKRSSIVNLVPLLNDLPFTAGGPGPVHTYWDQDLQHALHFQGHTALPVTTYEFAALSVILGSPVDISLDAQDERCVSWANTYKGALGVSLAATATSDRSYHISMVSNKRNVSQLPAKGSGYSTLHAKHLASGSIPFASDRKIVHSIVITENTLELLKAGTGTYLQPTGADTRGAQFLARLPNSRAPNFHIIAPSTSANSTSRLVHAIGDLVFTGGFTPFASVPLIKTVQFVASGGLVPGRLLQRLDALVEKVHRQASHLQLFGPLLEDANTHLRFRKNERLAKLATGILTDEALADKVARMSRYTTLLERLMALVPDISPAGVLAAVREGMKSEMQRSYEDAVAAHLISDTILSTPSGVQSKRASTVSRRDTRRRSRYSNPSSGTTSPDGPASVASGRQSGTFPTQNLSLLVESVLKGALPLDVQTIVMVARLVLVAWTLSVQGVAWEEGEVGLRVVDPARLPEKMYMW</sequence>
<reference evidence="2" key="1">
    <citation type="journal article" date="2020" name="Stud. Mycol.">
        <title>101 Dothideomycetes genomes: a test case for predicting lifestyles and emergence of pathogens.</title>
        <authorList>
            <person name="Haridas S."/>
            <person name="Albert R."/>
            <person name="Binder M."/>
            <person name="Bloem J."/>
            <person name="Labutti K."/>
            <person name="Salamov A."/>
            <person name="Andreopoulos B."/>
            <person name="Baker S."/>
            <person name="Barry K."/>
            <person name="Bills G."/>
            <person name="Bluhm B."/>
            <person name="Cannon C."/>
            <person name="Castanera R."/>
            <person name="Culley D."/>
            <person name="Daum C."/>
            <person name="Ezra D."/>
            <person name="Gonzalez J."/>
            <person name="Henrissat B."/>
            <person name="Kuo A."/>
            <person name="Liang C."/>
            <person name="Lipzen A."/>
            <person name="Lutzoni F."/>
            <person name="Magnuson J."/>
            <person name="Mondo S."/>
            <person name="Nolan M."/>
            <person name="Ohm R."/>
            <person name="Pangilinan J."/>
            <person name="Park H.-J."/>
            <person name="Ramirez L."/>
            <person name="Alfaro M."/>
            <person name="Sun H."/>
            <person name="Tritt A."/>
            <person name="Yoshinaga Y."/>
            <person name="Zwiers L.-H."/>
            <person name="Turgeon B."/>
            <person name="Goodwin S."/>
            <person name="Spatafora J."/>
            <person name="Crous P."/>
            <person name="Grigoriev I."/>
        </authorList>
    </citation>
    <scope>NUCLEOTIDE SEQUENCE</scope>
    <source>
        <strain evidence="2">CBS 107.79</strain>
    </source>
</reference>
<dbReference type="OrthoDB" id="5245206at2759"/>
<keyword evidence="3" id="KW-1185">Reference proteome</keyword>
<dbReference type="EMBL" id="ML976658">
    <property type="protein sequence ID" value="KAF1979231.1"/>
    <property type="molecule type" value="Genomic_DNA"/>
</dbReference>
<dbReference type="AlphaFoldDB" id="A0A6A5VPP5"/>
<feature type="region of interest" description="Disordered" evidence="1">
    <location>
        <begin position="16"/>
        <end position="38"/>
    </location>
</feature>
<organism evidence="2 3">
    <name type="scientific">Bimuria novae-zelandiae CBS 107.79</name>
    <dbReference type="NCBI Taxonomy" id="1447943"/>
    <lineage>
        <taxon>Eukaryota</taxon>
        <taxon>Fungi</taxon>
        <taxon>Dikarya</taxon>
        <taxon>Ascomycota</taxon>
        <taxon>Pezizomycotina</taxon>
        <taxon>Dothideomycetes</taxon>
        <taxon>Pleosporomycetidae</taxon>
        <taxon>Pleosporales</taxon>
        <taxon>Massarineae</taxon>
        <taxon>Didymosphaeriaceae</taxon>
        <taxon>Bimuria</taxon>
    </lineage>
</organism>
<evidence type="ECO:0000313" key="2">
    <source>
        <dbReference type="EMBL" id="KAF1979231.1"/>
    </source>
</evidence>
<accession>A0A6A5VPP5</accession>
<evidence type="ECO:0000313" key="3">
    <source>
        <dbReference type="Proteomes" id="UP000800036"/>
    </source>
</evidence>
<feature type="compositionally biased region" description="Basic and acidic residues" evidence="1">
    <location>
        <begin position="16"/>
        <end position="35"/>
    </location>
</feature>
<evidence type="ECO:0000256" key="1">
    <source>
        <dbReference type="SAM" id="MobiDB-lite"/>
    </source>
</evidence>
<protein>
    <submittedName>
        <fullName evidence="2">Uncharacterized protein</fullName>
    </submittedName>
</protein>
<gene>
    <name evidence="2" type="ORF">BU23DRAFT_549252</name>
</gene>
<feature type="region of interest" description="Disordered" evidence="1">
    <location>
        <begin position="522"/>
        <end position="565"/>
    </location>
</feature>
<dbReference type="Proteomes" id="UP000800036">
    <property type="component" value="Unassembled WGS sequence"/>
</dbReference>
<proteinExistence type="predicted"/>